<evidence type="ECO:0008006" key="4">
    <source>
        <dbReference type="Google" id="ProtNLM"/>
    </source>
</evidence>
<feature type="chain" id="PRO_5017952498" description="Lipoprotein" evidence="1">
    <location>
        <begin position="31"/>
        <end position="135"/>
    </location>
</feature>
<dbReference type="EMBL" id="RHHB01000015">
    <property type="protein sequence ID" value="RNB49700.1"/>
    <property type="molecule type" value="Genomic_DNA"/>
</dbReference>
<reference evidence="2 3" key="1">
    <citation type="submission" date="2018-10" db="EMBL/GenBank/DDBJ databases">
        <title>Isolation, diversity and antibacterial activity of antinobacteria from the wheat rhizosphere soil.</title>
        <authorList>
            <person name="Sun T."/>
        </authorList>
    </citation>
    <scope>NUCLEOTIDE SEQUENCE [LARGE SCALE GENOMIC DNA]</scope>
    <source>
        <strain evidence="2 3">SJ-23</strain>
    </source>
</reference>
<keyword evidence="1" id="KW-0732">Signal</keyword>
<evidence type="ECO:0000256" key="1">
    <source>
        <dbReference type="SAM" id="SignalP"/>
    </source>
</evidence>
<keyword evidence="3" id="KW-1185">Reference proteome</keyword>
<evidence type="ECO:0000313" key="2">
    <source>
        <dbReference type="EMBL" id="RNB49700.1"/>
    </source>
</evidence>
<dbReference type="PROSITE" id="PS51257">
    <property type="entry name" value="PROKAR_LIPOPROTEIN"/>
    <property type="match status" value="1"/>
</dbReference>
<dbReference type="AlphaFoldDB" id="A0A3M8AF13"/>
<dbReference type="Proteomes" id="UP000275048">
    <property type="component" value="Unassembled WGS sequence"/>
</dbReference>
<name>A0A3M8AF13_9MICO</name>
<sequence length="135" mass="14021">MRRGGARSRGLGASLGPLATVAACAVLALAGCSGTPDCSPSEHSRAVAVHVVKPGVSAVQCWSGCEPGGRELEPAGGEGEWTAHLAADQPESVTLAARDARGELLYAERFRLQWEGCPAAPTRTEFELLRPEAGR</sequence>
<protein>
    <recommendedName>
        <fullName evidence="4">Lipoprotein</fullName>
    </recommendedName>
</protein>
<organism evidence="2 3">
    <name type="scientific">Agromyces tardus</name>
    <dbReference type="NCBI Taxonomy" id="2583849"/>
    <lineage>
        <taxon>Bacteria</taxon>
        <taxon>Bacillati</taxon>
        <taxon>Actinomycetota</taxon>
        <taxon>Actinomycetes</taxon>
        <taxon>Micrococcales</taxon>
        <taxon>Microbacteriaceae</taxon>
        <taxon>Agromyces</taxon>
    </lineage>
</organism>
<evidence type="ECO:0000313" key="3">
    <source>
        <dbReference type="Proteomes" id="UP000275048"/>
    </source>
</evidence>
<dbReference type="RefSeq" id="WP_122936832.1">
    <property type="nucleotide sequence ID" value="NZ_JBHSNT010000003.1"/>
</dbReference>
<proteinExistence type="predicted"/>
<feature type="signal peptide" evidence="1">
    <location>
        <begin position="1"/>
        <end position="30"/>
    </location>
</feature>
<gene>
    <name evidence="2" type="ORF">EDM22_09575</name>
</gene>
<comment type="caution">
    <text evidence="2">The sequence shown here is derived from an EMBL/GenBank/DDBJ whole genome shotgun (WGS) entry which is preliminary data.</text>
</comment>
<accession>A0A3M8AF13</accession>